<keyword evidence="4" id="KW-1185">Reference proteome</keyword>
<evidence type="ECO:0000313" key="3">
    <source>
        <dbReference type="EMBL" id="MFI5673918.1"/>
    </source>
</evidence>
<evidence type="ECO:0008006" key="5">
    <source>
        <dbReference type="Google" id="ProtNLM"/>
    </source>
</evidence>
<dbReference type="Proteomes" id="UP001612415">
    <property type="component" value="Unassembled WGS sequence"/>
</dbReference>
<feature type="transmembrane region" description="Helical" evidence="2">
    <location>
        <begin position="372"/>
        <end position="393"/>
    </location>
</feature>
<gene>
    <name evidence="3" type="ORF">ACIA8P_04510</name>
</gene>
<sequence length="462" mass="49426">MAGTSSATTALDSATRELTRTVLLFSLDGRARPRPATSEALVDRLDFGRFAPHLRTSQAVLPVPVLTMTLTPEDLRPPHGDHGLALASADLLVLATPRGDVTLVVDCEFAADTAPDALAGWLADTCFERRGLRLGGRPLLDVVNERLALPTPLAYGQNVHQLVFPGGRLLRDLLSAHLTDDARGHILLNAIVYRGRMPAHRTPDAEGALPPNLRNHGVTLSAHGRGVSVQAGWAPHVENGLVLVAVGMISALAVLQRTRLAAFDTMRANERAPMTDSPSEVRSLISRLSAGVNELQLDLAFGVEAYVDSLLIPEMLMEAFQSSLRDTLGIRDSLENSARMVERLTSVISARSAALDAELAERDDRRDRTVSALVAAATLIALPPTLLLAFFGVNGTDVHDDRSILDLGTYGTAYALAWLPFVVLVVIGYVLLRRVGRRSGSLLSPPDGRPAPVPAPRSPSGS</sequence>
<evidence type="ECO:0000313" key="4">
    <source>
        <dbReference type="Proteomes" id="UP001612415"/>
    </source>
</evidence>
<keyword evidence="2" id="KW-0812">Transmembrane</keyword>
<feature type="transmembrane region" description="Helical" evidence="2">
    <location>
        <begin position="240"/>
        <end position="258"/>
    </location>
</feature>
<dbReference type="RefSeq" id="WP_398654897.1">
    <property type="nucleotide sequence ID" value="NZ_JBITDC010000002.1"/>
</dbReference>
<evidence type="ECO:0000256" key="1">
    <source>
        <dbReference type="SAM" id="MobiDB-lite"/>
    </source>
</evidence>
<keyword evidence="2" id="KW-0472">Membrane</keyword>
<proteinExistence type="predicted"/>
<name>A0ABW7XVZ5_STRCE</name>
<keyword evidence="2" id="KW-1133">Transmembrane helix</keyword>
<feature type="region of interest" description="Disordered" evidence="1">
    <location>
        <begin position="442"/>
        <end position="462"/>
    </location>
</feature>
<accession>A0ABW7XVZ5</accession>
<dbReference type="EMBL" id="JBITDC010000002">
    <property type="protein sequence ID" value="MFI5673918.1"/>
    <property type="molecule type" value="Genomic_DNA"/>
</dbReference>
<feature type="compositionally biased region" description="Pro residues" evidence="1">
    <location>
        <begin position="447"/>
        <end position="462"/>
    </location>
</feature>
<comment type="caution">
    <text evidence="3">The sequence shown here is derived from an EMBL/GenBank/DDBJ whole genome shotgun (WGS) entry which is preliminary data.</text>
</comment>
<reference evidence="3 4" key="1">
    <citation type="submission" date="2024-10" db="EMBL/GenBank/DDBJ databases">
        <title>The Natural Products Discovery Center: Release of the First 8490 Sequenced Strains for Exploring Actinobacteria Biosynthetic Diversity.</title>
        <authorList>
            <person name="Kalkreuter E."/>
            <person name="Kautsar S.A."/>
            <person name="Yang D."/>
            <person name="Bader C.D."/>
            <person name="Teijaro C.N."/>
            <person name="Fluegel L."/>
            <person name="Davis C.M."/>
            <person name="Simpson J.R."/>
            <person name="Lauterbach L."/>
            <person name="Steele A.D."/>
            <person name="Gui C."/>
            <person name="Meng S."/>
            <person name="Li G."/>
            <person name="Viehrig K."/>
            <person name="Ye F."/>
            <person name="Su P."/>
            <person name="Kiefer A.F."/>
            <person name="Nichols A."/>
            <person name="Cepeda A.J."/>
            <person name="Yan W."/>
            <person name="Fan B."/>
            <person name="Jiang Y."/>
            <person name="Adhikari A."/>
            <person name="Zheng C.-J."/>
            <person name="Schuster L."/>
            <person name="Cowan T.M."/>
            <person name="Smanski M.J."/>
            <person name="Chevrette M.G."/>
            <person name="De Carvalho L.P.S."/>
            <person name="Shen B."/>
        </authorList>
    </citation>
    <scope>NUCLEOTIDE SEQUENCE [LARGE SCALE GENOMIC DNA]</scope>
    <source>
        <strain evidence="3 4">NPDC051599</strain>
    </source>
</reference>
<protein>
    <recommendedName>
        <fullName evidence="5">CorA-like Mg2+ transporter protein</fullName>
    </recommendedName>
</protein>
<evidence type="ECO:0000256" key="2">
    <source>
        <dbReference type="SAM" id="Phobius"/>
    </source>
</evidence>
<feature type="transmembrane region" description="Helical" evidence="2">
    <location>
        <begin position="413"/>
        <end position="432"/>
    </location>
</feature>
<organism evidence="3 4">
    <name type="scientific">Streptomyces cellulosae</name>
    <dbReference type="NCBI Taxonomy" id="1968"/>
    <lineage>
        <taxon>Bacteria</taxon>
        <taxon>Bacillati</taxon>
        <taxon>Actinomycetota</taxon>
        <taxon>Actinomycetes</taxon>
        <taxon>Kitasatosporales</taxon>
        <taxon>Streptomycetaceae</taxon>
        <taxon>Streptomyces</taxon>
    </lineage>
</organism>